<dbReference type="NCBIfam" id="TIGR00560">
    <property type="entry name" value="pgsA"/>
    <property type="match status" value="1"/>
</dbReference>
<evidence type="ECO:0000256" key="7">
    <source>
        <dbReference type="ARBA" id="ARBA00022516"/>
    </source>
</evidence>
<dbReference type="RefSeq" id="WP_118698385.1">
    <property type="nucleotide sequence ID" value="NZ_JBBMEI010000025.1"/>
</dbReference>
<keyword evidence="12 18" id="KW-0472">Membrane</keyword>
<evidence type="ECO:0000256" key="10">
    <source>
        <dbReference type="ARBA" id="ARBA00022989"/>
    </source>
</evidence>
<comment type="subcellular location">
    <subcellularLocation>
        <location evidence="2">Membrane</location>
        <topology evidence="2">Multi-pass membrane protein</topology>
    </subcellularLocation>
</comment>
<dbReference type="PANTHER" id="PTHR14269">
    <property type="entry name" value="CDP-DIACYLGLYCEROL--GLYCEROL-3-PHOSPHATE 3-PHOSPHATIDYLTRANSFERASE-RELATED"/>
    <property type="match status" value="1"/>
</dbReference>
<dbReference type="EC" id="2.7.8.5" evidence="5 16"/>
<organism evidence="19 20">
    <name type="scientific">Blautia intestinihominis</name>
    <dbReference type="NCBI Taxonomy" id="3133152"/>
    <lineage>
        <taxon>Bacteria</taxon>
        <taxon>Bacillati</taxon>
        <taxon>Bacillota</taxon>
        <taxon>Clostridia</taxon>
        <taxon>Lachnospirales</taxon>
        <taxon>Lachnospiraceae</taxon>
        <taxon>Blautia</taxon>
    </lineage>
</organism>
<evidence type="ECO:0000256" key="13">
    <source>
        <dbReference type="ARBA" id="ARBA00023209"/>
    </source>
</evidence>
<sequence>MNTPNKLTVARMIMVPFLVVFLLTGWGGEANRYIALVIFAAASITDWFDGYLARKNNLVTNFGKFMDPLADKLLVCSAMICMIELGRLPAWFVIIIIGREFIISGFRLIAAENGIVIAANYWGKFKTASQMVMIILLILHFDNIAAFVILEQIFIWISLALTIISLITYIWQNRSVLSMQE</sequence>
<dbReference type="Proteomes" id="UP001446032">
    <property type="component" value="Unassembled WGS sequence"/>
</dbReference>
<feature type="transmembrane region" description="Helical" evidence="18">
    <location>
        <begin position="7"/>
        <end position="27"/>
    </location>
</feature>
<feature type="transmembrane region" description="Helical" evidence="18">
    <location>
        <begin position="73"/>
        <end position="97"/>
    </location>
</feature>
<protein>
    <recommendedName>
        <fullName evidence="6 16">CDP-diacylglycerol--glycerol-3-phosphate 3-phosphatidyltransferase</fullName>
        <ecNumber evidence="5 16">2.7.8.5</ecNumber>
    </recommendedName>
</protein>
<reference evidence="19 20" key="1">
    <citation type="submission" date="2024-03" db="EMBL/GenBank/DDBJ databases">
        <title>Human intestinal bacterial collection.</title>
        <authorList>
            <person name="Pauvert C."/>
            <person name="Hitch T.C.A."/>
            <person name="Clavel T."/>
        </authorList>
    </citation>
    <scope>NUCLEOTIDE SEQUENCE [LARGE SCALE GENOMIC DNA]</scope>
    <source>
        <strain evidence="19 20">CLA-AA-H95</strain>
    </source>
</reference>
<evidence type="ECO:0000256" key="3">
    <source>
        <dbReference type="ARBA" id="ARBA00005042"/>
    </source>
</evidence>
<evidence type="ECO:0000256" key="11">
    <source>
        <dbReference type="ARBA" id="ARBA00023098"/>
    </source>
</evidence>
<dbReference type="InterPro" id="IPR050324">
    <property type="entry name" value="CDP-alcohol_PTase-I"/>
</dbReference>
<evidence type="ECO:0000256" key="17">
    <source>
        <dbReference type="RuleBase" id="RU003750"/>
    </source>
</evidence>
<evidence type="ECO:0000256" key="16">
    <source>
        <dbReference type="NCBIfam" id="TIGR00560"/>
    </source>
</evidence>
<comment type="function">
    <text evidence="1">This protein catalyzes the committed step to the synthesis of the acidic phospholipids.</text>
</comment>
<feature type="transmembrane region" description="Helical" evidence="18">
    <location>
        <begin position="153"/>
        <end position="171"/>
    </location>
</feature>
<evidence type="ECO:0000256" key="1">
    <source>
        <dbReference type="ARBA" id="ARBA00003973"/>
    </source>
</evidence>
<dbReference type="InterPro" id="IPR004570">
    <property type="entry name" value="Phosphatidylglycerol_P_synth"/>
</dbReference>
<comment type="caution">
    <text evidence="19">The sequence shown here is derived from an EMBL/GenBank/DDBJ whole genome shotgun (WGS) entry which is preliminary data.</text>
</comment>
<comment type="pathway">
    <text evidence="3">Phospholipid metabolism; phosphatidylglycerol biosynthesis; phosphatidylglycerol from CDP-diacylglycerol: step 1/2.</text>
</comment>
<evidence type="ECO:0000256" key="15">
    <source>
        <dbReference type="ARBA" id="ARBA00048586"/>
    </source>
</evidence>
<feature type="transmembrane region" description="Helical" evidence="18">
    <location>
        <begin position="103"/>
        <end position="123"/>
    </location>
</feature>
<proteinExistence type="inferred from homology"/>
<dbReference type="Gene3D" id="1.20.120.1760">
    <property type="match status" value="1"/>
</dbReference>
<accession>A0ABV1AK27</accession>
<dbReference type="PROSITE" id="PS00379">
    <property type="entry name" value="CDP_ALCOHOL_P_TRANSF"/>
    <property type="match status" value="1"/>
</dbReference>
<evidence type="ECO:0000256" key="2">
    <source>
        <dbReference type="ARBA" id="ARBA00004141"/>
    </source>
</evidence>
<dbReference type="EMBL" id="JBBMEI010000025">
    <property type="protein sequence ID" value="MEQ2358519.1"/>
    <property type="molecule type" value="Genomic_DNA"/>
</dbReference>
<keyword evidence="7" id="KW-0444">Lipid biosynthesis</keyword>
<evidence type="ECO:0000256" key="8">
    <source>
        <dbReference type="ARBA" id="ARBA00022679"/>
    </source>
</evidence>
<evidence type="ECO:0000256" key="12">
    <source>
        <dbReference type="ARBA" id="ARBA00023136"/>
    </source>
</evidence>
<keyword evidence="13" id="KW-0594">Phospholipid biosynthesis</keyword>
<keyword evidence="10 18" id="KW-1133">Transmembrane helix</keyword>
<keyword evidence="20" id="KW-1185">Reference proteome</keyword>
<feature type="transmembrane region" description="Helical" evidence="18">
    <location>
        <begin position="130"/>
        <end position="147"/>
    </location>
</feature>
<evidence type="ECO:0000256" key="6">
    <source>
        <dbReference type="ARBA" id="ARBA00014944"/>
    </source>
</evidence>
<dbReference type="GO" id="GO:0008444">
    <property type="term" value="F:CDP-diacylglycerol-glycerol-3-phosphate 3-phosphatidyltransferase activity"/>
    <property type="evidence" value="ECO:0007669"/>
    <property type="project" value="UniProtKB-EC"/>
</dbReference>
<dbReference type="PIRSF" id="PIRSF000847">
    <property type="entry name" value="Phos_ph_gly_syn"/>
    <property type="match status" value="1"/>
</dbReference>
<dbReference type="Pfam" id="PF01066">
    <property type="entry name" value="CDP-OH_P_transf"/>
    <property type="match status" value="1"/>
</dbReference>
<evidence type="ECO:0000256" key="9">
    <source>
        <dbReference type="ARBA" id="ARBA00022692"/>
    </source>
</evidence>
<keyword evidence="14" id="KW-1208">Phospholipid metabolism</keyword>
<keyword evidence="9 18" id="KW-0812">Transmembrane</keyword>
<gene>
    <name evidence="19" type="primary">pgsA</name>
    <name evidence="19" type="ORF">WMO75_09275</name>
</gene>
<evidence type="ECO:0000256" key="18">
    <source>
        <dbReference type="SAM" id="Phobius"/>
    </source>
</evidence>
<feature type="transmembrane region" description="Helical" evidence="18">
    <location>
        <begin position="33"/>
        <end position="52"/>
    </location>
</feature>
<name>A0ABV1AK27_9FIRM</name>
<dbReference type="PANTHER" id="PTHR14269:SF62">
    <property type="entry name" value="CDP-DIACYLGLYCEROL--GLYCEROL-3-PHOSPHATE 3-PHOSPHATIDYLTRANSFERASE 1, CHLOROPLASTIC"/>
    <property type="match status" value="1"/>
</dbReference>
<keyword evidence="8 17" id="KW-0808">Transferase</keyword>
<dbReference type="InterPro" id="IPR000462">
    <property type="entry name" value="CDP-OH_P_trans"/>
</dbReference>
<comment type="similarity">
    <text evidence="4 17">Belongs to the CDP-alcohol phosphatidyltransferase class-I family.</text>
</comment>
<evidence type="ECO:0000256" key="14">
    <source>
        <dbReference type="ARBA" id="ARBA00023264"/>
    </source>
</evidence>
<evidence type="ECO:0000313" key="20">
    <source>
        <dbReference type="Proteomes" id="UP001446032"/>
    </source>
</evidence>
<dbReference type="InterPro" id="IPR048254">
    <property type="entry name" value="CDP_ALCOHOL_P_TRANSF_CS"/>
</dbReference>
<keyword evidence="11" id="KW-0443">Lipid metabolism</keyword>
<comment type="catalytic activity">
    <reaction evidence="15">
        <text>a CDP-1,2-diacyl-sn-glycerol + sn-glycerol 3-phosphate = a 1,2-diacyl-sn-glycero-3-phospho-(1'-sn-glycero-3'-phosphate) + CMP + H(+)</text>
        <dbReference type="Rhea" id="RHEA:12593"/>
        <dbReference type="ChEBI" id="CHEBI:15378"/>
        <dbReference type="ChEBI" id="CHEBI:57597"/>
        <dbReference type="ChEBI" id="CHEBI:58332"/>
        <dbReference type="ChEBI" id="CHEBI:60110"/>
        <dbReference type="ChEBI" id="CHEBI:60377"/>
        <dbReference type="EC" id="2.7.8.5"/>
    </reaction>
</comment>
<evidence type="ECO:0000256" key="4">
    <source>
        <dbReference type="ARBA" id="ARBA00010441"/>
    </source>
</evidence>
<evidence type="ECO:0000256" key="5">
    <source>
        <dbReference type="ARBA" id="ARBA00013170"/>
    </source>
</evidence>
<dbReference type="InterPro" id="IPR043130">
    <property type="entry name" value="CDP-OH_PTrfase_TM_dom"/>
</dbReference>
<evidence type="ECO:0000313" key="19">
    <source>
        <dbReference type="EMBL" id="MEQ2358519.1"/>
    </source>
</evidence>